<feature type="transmembrane region" description="Helical" evidence="7">
    <location>
        <begin position="295"/>
        <end position="320"/>
    </location>
</feature>
<evidence type="ECO:0000256" key="1">
    <source>
        <dbReference type="ARBA" id="ARBA00004141"/>
    </source>
</evidence>
<dbReference type="InterPro" id="IPR011701">
    <property type="entry name" value="MFS"/>
</dbReference>
<feature type="transmembrane region" description="Helical" evidence="7">
    <location>
        <begin position="130"/>
        <end position="149"/>
    </location>
</feature>
<dbReference type="GO" id="GO:0022857">
    <property type="term" value="F:transmembrane transporter activity"/>
    <property type="evidence" value="ECO:0007669"/>
    <property type="project" value="InterPro"/>
</dbReference>
<evidence type="ECO:0000256" key="2">
    <source>
        <dbReference type="ARBA" id="ARBA00022448"/>
    </source>
</evidence>
<name>A0A4Y7TFZ5_COPMI</name>
<feature type="transmembrane region" description="Helical" evidence="7">
    <location>
        <begin position="451"/>
        <end position="472"/>
    </location>
</feature>
<protein>
    <submittedName>
        <fullName evidence="9">MFS general substrate transporter</fullName>
    </submittedName>
</protein>
<evidence type="ECO:0000259" key="8">
    <source>
        <dbReference type="PROSITE" id="PS50850"/>
    </source>
</evidence>
<feature type="transmembrane region" description="Helical" evidence="7">
    <location>
        <begin position="224"/>
        <end position="246"/>
    </location>
</feature>
<dbReference type="InterPro" id="IPR020846">
    <property type="entry name" value="MFS_dom"/>
</dbReference>
<keyword evidence="4 7" id="KW-1133">Transmembrane helix</keyword>
<dbReference type="PANTHER" id="PTHR43791">
    <property type="entry name" value="PERMEASE-RELATED"/>
    <property type="match status" value="1"/>
</dbReference>
<dbReference type="Proteomes" id="UP000298030">
    <property type="component" value="Unassembled WGS sequence"/>
</dbReference>
<gene>
    <name evidence="9" type="ORF">FA13DRAFT_1763645</name>
</gene>
<evidence type="ECO:0000256" key="3">
    <source>
        <dbReference type="ARBA" id="ARBA00022692"/>
    </source>
</evidence>
<organism evidence="9 10">
    <name type="scientific">Coprinellus micaceus</name>
    <name type="common">Glistening ink-cap mushroom</name>
    <name type="synonym">Coprinus micaceus</name>
    <dbReference type="NCBI Taxonomy" id="71717"/>
    <lineage>
        <taxon>Eukaryota</taxon>
        <taxon>Fungi</taxon>
        <taxon>Dikarya</taxon>
        <taxon>Basidiomycota</taxon>
        <taxon>Agaricomycotina</taxon>
        <taxon>Agaricomycetes</taxon>
        <taxon>Agaricomycetidae</taxon>
        <taxon>Agaricales</taxon>
        <taxon>Agaricineae</taxon>
        <taxon>Psathyrellaceae</taxon>
        <taxon>Coprinellus</taxon>
    </lineage>
</organism>
<keyword evidence="3 7" id="KW-0812">Transmembrane</keyword>
<dbReference type="PROSITE" id="PS50850">
    <property type="entry name" value="MFS"/>
    <property type="match status" value="1"/>
</dbReference>
<dbReference type="InterPro" id="IPR036259">
    <property type="entry name" value="MFS_trans_sf"/>
</dbReference>
<evidence type="ECO:0000313" key="10">
    <source>
        <dbReference type="Proteomes" id="UP000298030"/>
    </source>
</evidence>
<proteinExistence type="predicted"/>
<dbReference type="Gene3D" id="1.20.1250.20">
    <property type="entry name" value="MFS general substrate transporter like domains"/>
    <property type="match status" value="2"/>
</dbReference>
<dbReference type="SUPFAM" id="SSF103473">
    <property type="entry name" value="MFS general substrate transporter"/>
    <property type="match status" value="1"/>
</dbReference>
<evidence type="ECO:0000256" key="4">
    <source>
        <dbReference type="ARBA" id="ARBA00022989"/>
    </source>
</evidence>
<feature type="region of interest" description="Disordered" evidence="6">
    <location>
        <begin position="1"/>
        <end position="48"/>
    </location>
</feature>
<accession>A0A4Y7TFZ5</accession>
<evidence type="ECO:0000256" key="5">
    <source>
        <dbReference type="ARBA" id="ARBA00023136"/>
    </source>
</evidence>
<dbReference type="PANTHER" id="PTHR43791:SF85">
    <property type="entry name" value="TRANSPORTER, PUTATIVE (AFU_ORTHOLOGUE AFUA_6G00710)-RELATED"/>
    <property type="match status" value="1"/>
</dbReference>
<feature type="transmembrane region" description="Helical" evidence="7">
    <location>
        <begin position="100"/>
        <end position="123"/>
    </location>
</feature>
<feature type="transmembrane region" description="Helical" evidence="7">
    <location>
        <begin position="155"/>
        <end position="177"/>
    </location>
</feature>
<dbReference type="GO" id="GO:0016020">
    <property type="term" value="C:membrane"/>
    <property type="evidence" value="ECO:0007669"/>
    <property type="project" value="UniProtKB-SubCell"/>
</dbReference>
<dbReference type="FunFam" id="1.20.1250.20:FF:000034">
    <property type="entry name" value="MFS general substrate transporter"/>
    <property type="match status" value="1"/>
</dbReference>
<keyword evidence="2" id="KW-0813">Transport</keyword>
<dbReference type="STRING" id="71717.A0A4Y7TFZ5"/>
<comment type="subcellular location">
    <subcellularLocation>
        <location evidence="1">Membrane</location>
        <topology evidence="1">Multi-pass membrane protein</topology>
    </subcellularLocation>
</comment>
<comment type="caution">
    <text evidence="9">The sequence shown here is derived from an EMBL/GenBank/DDBJ whole genome shotgun (WGS) entry which is preliminary data.</text>
</comment>
<feature type="compositionally biased region" description="Basic and acidic residues" evidence="6">
    <location>
        <begin position="22"/>
        <end position="41"/>
    </location>
</feature>
<evidence type="ECO:0000256" key="6">
    <source>
        <dbReference type="SAM" id="MobiDB-lite"/>
    </source>
</evidence>
<dbReference type="FunFam" id="1.20.1250.20:FF:000013">
    <property type="entry name" value="MFS general substrate transporter"/>
    <property type="match status" value="1"/>
</dbReference>
<feature type="transmembrane region" description="Helical" evidence="7">
    <location>
        <begin position="359"/>
        <end position="377"/>
    </location>
</feature>
<dbReference type="EMBL" id="QPFP01000013">
    <property type="protein sequence ID" value="TEB33103.1"/>
    <property type="molecule type" value="Genomic_DNA"/>
</dbReference>
<feature type="domain" description="Major facilitator superfamily (MFS) profile" evidence="8">
    <location>
        <begin position="64"/>
        <end position="477"/>
    </location>
</feature>
<sequence length="517" mass="57016">MSTVSAASNSHSLKAPGDSDVDAGKDWKAEADEAVEDRREATVGPSSEDTALERRARVKLDLTVLPVMTMFYLLSFLDRANIGNARIAGLQAALQLTDHQYQICVTILYVPYICAELPANLILRKVGPNILMPTILTAWGVVVTFQGLVSSYEGLLAVRFLLGLLEGPMFSGIVLYLSEGFYTRRDLSLRISYFFSAASLSGAFSGLLAAAISKMDGIGGKDGWAWIFILEGLFTVVAGVASFWMVPRTLQHAFWLTQEEKDALTRRFERDRPAINTKDKFTPKEILRSLLSPHVILMFFVTFMGGTVLYGLALFLPSIVRQLGFSPLNSQLLSVGPFAVGFVVSLVAAWWSDEHNTRGVPSIVLCLVSIIGWAMFLGLNSKYALYGALYFMVPGIYAASPVSCAWIANNSEPYYRRASSIAITFAGINAGGILSTWRFPTKEGPQFTKTAIMMLTFLCLAVFLTGLNMLYLHCQNKRKQRLRNRILAPYATEKEPDGGIGAWIDLGDKHPDFKYTL</sequence>
<feature type="transmembrane region" description="Helical" evidence="7">
    <location>
        <begin position="420"/>
        <end position="439"/>
    </location>
</feature>
<keyword evidence="10" id="KW-1185">Reference proteome</keyword>
<dbReference type="Pfam" id="PF07690">
    <property type="entry name" value="MFS_1"/>
    <property type="match status" value="1"/>
</dbReference>
<feature type="transmembrane region" description="Helical" evidence="7">
    <location>
        <begin position="189"/>
        <end position="212"/>
    </location>
</feature>
<evidence type="ECO:0000256" key="7">
    <source>
        <dbReference type="SAM" id="Phobius"/>
    </source>
</evidence>
<feature type="transmembrane region" description="Helical" evidence="7">
    <location>
        <begin position="383"/>
        <end position="408"/>
    </location>
</feature>
<keyword evidence="5 7" id="KW-0472">Membrane</keyword>
<feature type="compositionally biased region" description="Polar residues" evidence="6">
    <location>
        <begin position="1"/>
        <end position="12"/>
    </location>
</feature>
<feature type="transmembrane region" description="Helical" evidence="7">
    <location>
        <begin position="332"/>
        <end position="352"/>
    </location>
</feature>
<dbReference type="OrthoDB" id="2985014at2759"/>
<dbReference type="AlphaFoldDB" id="A0A4Y7TFZ5"/>
<evidence type="ECO:0000313" key="9">
    <source>
        <dbReference type="EMBL" id="TEB33103.1"/>
    </source>
</evidence>
<reference evidence="9 10" key="1">
    <citation type="journal article" date="2019" name="Nat. Ecol. Evol.">
        <title>Megaphylogeny resolves global patterns of mushroom evolution.</title>
        <authorList>
            <person name="Varga T."/>
            <person name="Krizsan K."/>
            <person name="Foldi C."/>
            <person name="Dima B."/>
            <person name="Sanchez-Garcia M."/>
            <person name="Sanchez-Ramirez S."/>
            <person name="Szollosi G.J."/>
            <person name="Szarkandi J.G."/>
            <person name="Papp V."/>
            <person name="Albert L."/>
            <person name="Andreopoulos W."/>
            <person name="Angelini C."/>
            <person name="Antonin V."/>
            <person name="Barry K.W."/>
            <person name="Bougher N.L."/>
            <person name="Buchanan P."/>
            <person name="Buyck B."/>
            <person name="Bense V."/>
            <person name="Catcheside P."/>
            <person name="Chovatia M."/>
            <person name="Cooper J."/>
            <person name="Damon W."/>
            <person name="Desjardin D."/>
            <person name="Finy P."/>
            <person name="Geml J."/>
            <person name="Haridas S."/>
            <person name="Hughes K."/>
            <person name="Justo A."/>
            <person name="Karasinski D."/>
            <person name="Kautmanova I."/>
            <person name="Kiss B."/>
            <person name="Kocsube S."/>
            <person name="Kotiranta H."/>
            <person name="LaButti K.M."/>
            <person name="Lechner B.E."/>
            <person name="Liimatainen K."/>
            <person name="Lipzen A."/>
            <person name="Lukacs Z."/>
            <person name="Mihaltcheva S."/>
            <person name="Morgado L.N."/>
            <person name="Niskanen T."/>
            <person name="Noordeloos M.E."/>
            <person name="Ohm R.A."/>
            <person name="Ortiz-Santana B."/>
            <person name="Ovrebo C."/>
            <person name="Racz N."/>
            <person name="Riley R."/>
            <person name="Savchenko A."/>
            <person name="Shiryaev A."/>
            <person name="Soop K."/>
            <person name="Spirin V."/>
            <person name="Szebenyi C."/>
            <person name="Tomsovsky M."/>
            <person name="Tulloss R.E."/>
            <person name="Uehling J."/>
            <person name="Grigoriev I.V."/>
            <person name="Vagvolgyi C."/>
            <person name="Papp T."/>
            <person name="Martin F.M."/>
            <person name="Miettinen O."/>
            <person name="Hibbett D.S."/>
            <person name="Nagy L.G."/>
        </authorList>
    </citation>
    <scope>NUCLEOTIDE SEQUENCE [LARGE SCALE GENOMIC DNA]</scope>
    <source>
        <strain evidence="9 10">FP101781</strain>
    </source>
</reference>
<feature type="transmembrane region" description="Helical" evidence="7">
    <location>
        <begin position="62"/>
        <end position="80"/>
    </location>
</feature>